<name>A0A401FMT8_9LACO</name>
<dbReference type="InterPro" id="IPR036388">
    <property type="entry name" value="WH-like_DNA-bd_sf"/>
</dbReference>
<protein>
    <submittedName>
        <fullName evidence="6">Malolactic regulator</fullName>
    </submittedName>
</protein>
<evidence type="ECO:0000256" key="2">
    <source>
        <dbReference type="ARBA" id="ARBA00023015"/>
    </source>
</evidence>
<dbReference type="InterPro" id="IPR036390">
    <property type="entry name" value="WH_DNA-bd_sf"/>
</dbReference>
<dbReference type="Pfam" id="PF00126">
    <property type="entry name" value="HTH_1"/>
    <property type="match status" value="1"/>
</dbReference>
<dbReference type="RefSeq" id="WP_160114464.1">
    <property type="nucleotide sequence ID" value="NZ_BEXA01000003.1"/>
</dbReference>
<dbReference type="Gene3D" id="1.10.10.10">
    <property type="entry name" value="Winged helix-like DNA-binding domain superfamily/Winged helix DNA-binding domain"/>
    <property type="match status" value="1"/>
</dbReference>
<dbReference type="GO" id="GO:0003677">
    <property type="term" value="F:DNA binding"/>
    <property type="evidence" value="ECO:0007669"/>
    <property type="project" value="UniProtKB-KW"/>
</dbReference>
<reference evidence="6 7" key="1">
    <citation type="submission" date="2017-11" db="EMBL/GenBank/DDBJ databases">
        <title>Draft Genome Sequence of Lactobacillus curieae NBRC 111893 isolated from Koso, a Japanese sugar-Vegetable Fermented Beverage.</title>
        <authorList>
            <person name="Chiou T.Y."/>
            <person name="Oshima K."/>
            <person name="Suda W."/>
            <person name="Hattori M."/>
            <person name="Takahashi T."/>
        </authorList>
    </citation>
    <scope>NUCLEOTIDE SEQUENCE [LARGE SCALE GENOMIC DNA]</scope>
    <source>
        <strain evidence="6 7">NBRC111893</strain>
    </source>
</reference>
<comment type="caution">
    <text evidence="6">The sequence shown here is derived from an EMBL/GenBank/DDBJ whole genome shotgun (WGS) entry which is preliminary data.</text>
</comment>
<dbReference type="EMBL" id="BEXA01000003">
    <property type="protein sequence ID" value="GAY73690.1"/>
    <property type="molecule type" value="Genomic_DNA"/>
</dbReference>
<keyword evidence="2" id="KW-0805">Transcription regulation</keyword>
<accession>A0A401FMT8</accession>
<evidence type="ECO:0000313" key="6">
    <source>
        <dbReference type="EMBL" id="GAY73690.1"/>
    </source>
</evidence>
<dbReference type="Pfam" id="PF03466">
    <property type="entry name" value="LysR_substrate"/>
    <property type="match status" value="1"/>
</dbReference>
<proteinExistence type="inferred from homology"/>
<dbReference type="InterPro" id="IPR000847">
    <property type="entry name" value="LysR_HTH_N"/>
</dbReference>
<gene>
    <name evidence="6" type="ORF">NBRC111893_1836</name>
</gene>
<comment type="similarity">
    <text evidence="1">Belongs to the LysR transcriptional regulatory family.</text>
</comment>
<evidence type="ECO:0000256" key="1">
    <source>
        <dbReference type="ARBA" id="ARBA00009437"/>
    </source>
</evidence>
<dbReference type="Gene3D" id="3.40.190.290">
    <property type="match status" value="1"/>
</dbReference>
<dbReference type="GO" id="GO:0005829">
    <property type="term" value="C:cytosol"/>
    <property type="evidence" value="ECO:0007669"/>
    <property type="project" value="TreeGrafter"/>
</dbReference>
<keyword evidence="7" id="KW-1185">Reference proteome</keyword>
<organism evidence="6 7">
    <name type="scientific">Lentilactobacillus kosonis</name>
    <dbReference type="NCBI Taxonomy" id="2810561"/>
    <lineage>
        <taxon>Bacteria</taxon>
        <taxon>Bacillati</taxon>
        <taxon>Bacillota</taxon>
        <taxon>Bacilli</taxon>
        <taxon>Lactobacillales</taxon>
        <taxon>Lactobacillaceae</taxon>
        <taxon>Lentilactobacillus</taxon>
    </lineage>
</organism>
<dbReference type="PROSITE" id="PS50931">
    <property type="entry name" value="HTH_LYSR"/>
    <property type="match status" value="1"/>
</dbReference>
<dbReference type="InterPro" id="IPR005119">
    <property type="entry name" value="LysR_subst-bd"/>
</dbReference>
<dbReference type="SUPFAM" id="SSF53850">
    <property type="entry name" value="Periplasmic binding protein-like II"/>
    <property type="match status" value="1"/>
</dbReference>
<dbReference type="OrthoDB" id="9803735at2"/>
<evidence type="ECO:0000256" key="3">
    <source>
        <dbReference type="ARBA" id="ARBA00023125"/>
    </source>
</evidence>
<feature type="domain" description="HTH lysR-type" evidence="5">
    <location>
        <begin position="1"/>
        <end position="60"/>
    </location>
</feature>
<dbReference type="AlphaFoldDB" id="A0A401FMT8"/>
<dbReference type="SUPFAM" id="SSF46785">
    <property type="entry name" value="Winged helix' DNA-binding domain"/>
    <property type="match status" value="1"/>
</dbReference>
<keyword evidence="3" id="KW-0238">DNA-binding</keyword>
<evidence type="ECO:0000259" key="5">
    <source>
        <dbReference type="PROSITE" id="PS50931"/>
    </source>
</evidence>
<dbReference type="PANTHER" id="PTHR30419">
    <property type="entry name" value="HTH-TYPE TRANSCRIPTIONAL REGULATOR YBHD"/>
    <property type="match status" value="1"/>
</dbReference>
<dbReference type="GO" id="GO:0003700">
    <property type="term" value="F:DNA-binding transcription factor activity"/>
    <property type="evidence" value="ECO:0007669"/>
    <property type="project" value="InterPro"/>
</dbReference>
<dbReference type="Proteomes" id="UP000286974">
    <property type="component" value="Unassembled WGS sequence"/>
</dbReference>
<sequence length="290" mass="32265">MQTKDLEYFMKLVDKKNYSRVANFFKVSQPTISYAIKRLEESLGTKLIRNDPGHHTIIITDAGRQFYQRAQVATHQLELAKSEIISATLPKIRLGLPPILGTYFFPQFVASLQEHQLLDKIEAYTTGSSEALNDLLDGTINIALLGSTDPLSANDLETKLLAEYPFVIVAPENSSFTGDSISFKEASQNNFINFEEGFVHNRVFSLLKRSVGVDPNIIFKTTEAEILKRVVAAGGGIALLTKLAVTSNDKLKILTLTDSFIPTFKIYVTFRTGYVLDANEAAFIDIISNF</sequence>
<dbReference type="InterPro" id="IPR050950">
    <property type="entry name" value="HTH-type_LysR_regulators"/>
</dbReference>
<keyword evidence="4" id="KW-0804">Transcription</keyword>
<evidence type="ECO:0000256" key="4">
    <source>
        <dbReference type="ARBA" id="ARBA00023163"/>
    </source>
</evidence>
<evidence type="ECO:0000313" key="7">
    <source>
        <dbReference type="Proteomes" id="UP000286974"/>
    </source>
</evidence>